<dbReference type="Gene3D" id="3.40.50.2000">
    <property type="entry name" value="Glycogen Phosphorylase B"/>
    <property type="match status" value="2"/>
</dbReference>
<dbReference type="InterPro" id="IPR036291">
    <property type="entry name" value="NAD(P)-bd_dom_sf"/>
</dbReference>
<evidence type="ECO:0000313" key="4">
    <source>
        <dbReference type="Proteomes" id="UP000316425"/>
    </source>
</evidence>
<evidence type="ECO:0000313" key="3">
    <source>
        <dbReference type="EMBL" id="TSJ65637.1"/>
    </source>
</evidence>
<dbReference type="EMBL" id="VMHE01000008">
    <property type="protein sequence ID" value="TSJ65637.1"/>
    <property type="molecule type" value="Genomic_DNA"/>
</dbReference>
<dbReference type="Proteomes" id="UP000316425">
    <property type="component" value="Unassembled WGS sequence"/>
</dbReference>
<dbReference type="SUPFAM" id="SSF51735">
    <property type="entry name" value="NAD(P)-binding Rossmann-fold domains"/>
    <property type="match status" value="1"/>
</dbReference>
<dbReference type="OrthoDB" id="9808602at2"/>
<dbReference type="Pfam" id="PF01370">
    <property type="entry name" value="Epimerase"/>
    <property type="match status" value="1"/>
</dbReference>
<organism evidence="3 4">
    <name type="scientific">Allobacillus salarius</name>
    <dbReference type="NCBI Taxonomy" id="1955272"/>
    <lineage>
        <taxon>Bacteria</taxon>
        <taxon>Bacillati</taxon>
        <taxon>Bacillota</taxon>
        <taxon>Bacilli</taxon>
        <taxon>Bacillales</taxon>
        <taxon>Bacillaceae</taxon>
        <taxon>Allobacillus</taxon>
    </lineage>
</organism>
<gene>
    <name evidence="3" type="ORF">FPQ13_06180</name>
</gene>
<dbReference type="GO" id="GO:0016757">
    <property type="term" value="F:glycosyltransferase activity"/>
    <property type="evidence" value="ECO:0007669"/>
    <property type="project" value="InterPro"/>
</dbReference>
<dbReference type="RefSeq" id="WP_144088462.1">
    <property type="nucleotide sequence ID" value="NZ_VMHE01000008.1"/>
</dbReference>
<dbReference type="InterPro" id="IPR001509">
    <property type="entry name" value="Epimerase_deHydtase"/>
</dbReference>
<sequence length="672" mass="77862">MKKILIAGKNSYVGLSFKNWLDNYPGRYSIDSISLRDDSWKEKDFSQYDVVLHVAGIAHISSDPKMEEMYYKVNRDLAIESAKKAKTNGVKQFIFMSSIIVYGDSSEGLRVIYKETKPSPSNFYGNSKLEAEEGIFPMRSKDFNVVIIRPPMIYGKYSKGNYPKLVKAAKRLPFFPDIDNQRSMLHIDNLCEFIRLMIDNNETGLFFPQNSEYVKTSDMVKQIAEVYDKKITLTKFFNPVLKLSSSYSGLINKVFGNLVYEKSLSDYKMNYQIREFKESIMESETNTKNYNEIDVLLMSDNGLETVGGEQESTKIIIDGVKKELAVGVVQPGEIKKNISGVDYYHLTSHTRIKHLIKKPISFIKYILNVRKIINDVNPTIIHTQAQVSFFIVTLLSKFKLIPSNTRLIHTERGLYTKYNRLIKQIFHFFLKELDILVTTTEFNMKYWKDAIKSKGKYLNFKIIENTAGKIFESYDEALEKPHSDNIIIGFAGRYTDWKNWPLAVEITKELNKVLGDKLYVNMAVGCLDERSTYDTKLMFKELKDILGNRFKGYINIDIEAMNNFYYDIDIFILTSKFNTESFGRTLVEAMSRKTVVLTTDAGGSVEVVDNNESVCETAYEFIERILHFYNNKQLMQSEKERNLFKVKQKYSLKNNIDKHLNLYRSIINEKEA</sequence>
<dbReference type="CDD" id="cd03801">
    <property type="entry name" value="GT4_PimA-like"/>
    <property type="match status" value="1"/>
</dbReference>
<dbReference type="PANTHER" id="PTHR48079:SF6">
    <property type="entry name" value="NAD(P)-BINDING DOMAIN-CONTAINING PROTEIN-RELATED"/>
    <property type="match status" value="1"/>
</dbReference>
<proteinExistence type="predicted"/>
<protein>
    <submittedName>
        <fullName evidence="3">NAD-dependent epimerase/dehydratase family protein</fullName>
    </submittedName>
</protein>
<comment type="caution">
    <text evidence="3">The sequence shown here is derived from an EMBL/GenBank/DDBJ whole genome shotgun (WGS) entry which is preliminary data.</text>
</comment>
<feature type="domain" description="Glycosyl transferase family 1" evidence="1">
    <location>
        <begin position="483"/>
        <end position="636"/>
    </location>
</feature>
<dbReference type="GO" id="GO:0005737">
    <property type="term" value="C:cytoplasm"/>
    <property type="evidence" value="ECO:0007669"/>
    <property type="project" value="TreeGrafter"/>
</dbReference>
<dbReference type="AlphaFoldDB" id="A0A556PMM0"/>
<name>A0A556PMM0_9BACI</name>
<feature type="domain" description="NAD-dependent epimerase/dehydratase" evidence="2">
    <location>
        <begin position="33"/>
        <end position="203"/>
    </location>
</feature>
<evidence type="ECO:0000259" key="2">
    <source>
        <dbReference type="Pfam" id="PF01370"/>
    </source>
</evidence>
<dbReference type="GO" id="GO:0004029">
    <property type="term" value="F:aldehyde dehydrogenase (NAD+) activity"/>
    <property type="evidence" value="ECO:0007669"/>
    <property type="project" value="TreeGrafter"/>
</dbReference>
<keyword evidence="4" id="KW-1185">Reference proteome</keyword>
<accession>A0A556PMM0</accession>
<dbReference type="PANTHER" id="PTHR48079">
    <property type="entry name" value="PROTEIN YEEZ"/>
    <property type="match status" value="1"/>
</dbReference>
<dbReference type="InterPro" id="IPR051783">
    <property type="entry name" value="NAD(P)-dependent_oxidoreduct"/>
</dbReference>
<dbReference type="Gene3D" id="3.40.50.720">
    <property type="entry name" value="NAD(P)-binding Rossmann-like Domain"/>
    <property type="match status" value="1"/>
</dbReference>
<evidence type="ECO:0000259" key="1">
    <source>
        <dbReference type="Pfam" id="PF00534"/>
    </source>
</evidence>
<reference evidence="3 4" key="1">
    <citation type="submission" date="2019-07" db="EMBL/GenBank/DDBJ databases">
        <title>Allobacillus sp. nov. SKP isolated from shrimp paste of Euphausiacea.</title>
        <authorList>
            <person name="Kanchanasin P."/>
            <person name="Tanasupawat S."/>
            <person name="Shi W."/>
            <person name="Wu L."/>
            <person name="Ma J."/>
        </authorList>
    </citation>
    <scope>NUCLEOTIDE SEQUENCE [LARGE SCALE GENOMIC DNA]</scope>
    <source>
        <strain evidence="3 4">SKP4-8</strain>
    </source>
</reference>
<dbReference type="Pfam" id="PF00534">
    <property type="entry name" value="Glycos_transf_1"/>
    <property type="match status" value="1"/>
</dbReference>
<dbReference type="SUPFAM" id="SSF53756">
    <property type="entry name" value="UDP-Glycosyltransferase/glycogen phosphorylase"/>
    <property type="match status" value="1"/>
</dbReference>
<dbReference type="InterPro" id="IPR001296">
    <property type="entry name" value="Glyco_trans_1"/>
</dbReference>